<feature type="compositionally biased region" description="Low complexity" evidence="6">
    <location>
        <begin position="162"/>
        <end position="175"/>
    </location>
</feature>
<feature type="compositionally biased region" description="Basic and acidic residues" evidence="6">
    <location>
        <begin position="875"/>
        <end position="888"/>
    </location>
</feature>
<evidence type="ECO:0000259" key="7">
    <source>
        <dbReference type="PROSITE" id="PS50016"/>
    </source>
</evidence>
<feature type="compositionally biased region" description="Polar residues" evidence="6">
    <location>
        <begin position="1141"/>
        <end position="1150"/>
    </location>
</feature>
<evidence type="ECO:0000256" key="6">
    <source>
        <dbReference type="SAM" id="MobiDB-lite"/>
    </source>
</evidence>
<dbReference type="GO" id="GO:0006355">
    <property type="term" value="P:regulation of DNA-templated transcription"/>
    <property type="evidence" value="ECO:0007669"/>
    <property type="project" value="TreeGrafter"/>
</dbReference>
<feature type="region of interest" description="Disordered" evidence="6">
    <location>
        <begin position="1533"/>
        <end position="1552"/>
    </location>
</feature>
<evidence type="ECO:0000313" key="10">
    <source>
        <dbReference type="Proteomes" id="UP000478052"/>
    </source>
</evidence>
<feature type="compositionally biased region" description="Basic residues" evidence="6">
    <location>
        <begin position="442"/>
        <end position="459"/>
    </location>
</feature>
<feature type="compositionally biased region" description="Polar residues" evidence="6">
    <location>
        <begin position="1361"/>
        <end position="1389"/>
    </location>
</feature>
<keyword evidence="3" id="KW-0862">Zinc</keyword>
<dbReference type="Gene3D" id="3.30.40.10">
    <property type="entry name" value="Zinc/RING finger domain, C3HC4 (zinc finger)"/>
    <property type="match status" value="1"/>
</dbReference>
<evidence type="ECO:0000256" key="5">
    <source>
        <dbReference type="PROSITE-ProRule" id="PRU00146"/>
    </source>
</evidence>
<feature type="compositionally biased region" description="Pro residues" evidence="6">
    <location>
        <begin position="1419"/>
        <end position="1432"/>
    </location>
</feature>
<dbReference type="PANTHER" id="PTHR46462:SF3">
    <property type="entry name" value="UPSET, ISOFORM A"/>
    <property type="match status" value="1"/>
</dbReference>
<feature type="region of interest" description="Disordered" evidence="6">
    <location>
        <begin position="901"/>
        <end position="930"/>
    </location>
</feature>
<feature type="compositionally biased region" description="Basic and acidic residues" evidence="6">
    <location>
        <begin position="901"/>
        <end position="917"/>
    </location>
</feature>
<evidence type="ECO:0000256" key="4">
    <source>
        <dbReference type="ARBA" id="ARBA00022853"/>
    </source>
</evidence>
<keyword evidence="2 5" id="KW-0863">Zinc-finger</keyword>
<feature type="compositionally biased region" description="Basic residues" evidence="6">
    <location>
        <begin position="1049"/>
        <end position="1070"/>
    </location>
</feature>
<evidence type="ECO:0000256" key="1">
    <source>
        <dbReference type="ARBA" id="ARBA00022723"/>
    </source>
</evidence>
<evidence type="ECO:0000256" key="2">
    <source>
        <dbReference type="ARBA" id="ARBA00022771"/>
    </source>
</evidence>
<feature type="region of interest" description="Disordered" evidence="6">
    <location>
        <begin position="420"/>
        <end position="492"/>
    </location>
</feature>
<keyword evidence="9" id="KW-0489">Methyltransferase</keyword>
<organism evidence="9 10">
    <name type="scientific">Aphis craccivora</name>
    <name type="common">Cowpea aphid</name>
    <dbReference type="NCBI Taxonomy" id="307492"/>
    <lineage>
        <taxon>Eukaryota</taxon>
        <taxon>Metazoa</taxon>
        <taxon>Ecdysozoa</taxon>
        <taxon>Arthropoda</taxon>
        <taxon>Hexapoda</taxon>
        <taxon>Insecta</taxon>
        <taxon>Pterygota</taxon>
        <taxon>Neoptera</taxon>
        <taxon>Paraneoptera</taxon>
        <taxon>Hemiptera</taxon>
        <taxon>Sternorrhyncha</taxon>
        <taxon>Aphidomorpha</taxon>
        <taxon>Aphidoidea</taxon>
        <taxon>Aphididae</taxon>
        <taxon>Aphidini</taxon>
        <taxon>Aphis</taxon>
        <taxon>Aphis</taxon>
    </lineage>
</organism>
<dbReference type="PROSITE" id="PS01359">
    <property type="entry name" value="ZF_PHD_1"/>
    <property type="match status" value="1"/>
</dbReference>
<evidence type="ECO:0000256" key="3">
    <source>
        <dbReference type="ARBA" id="ARBA00022833"/>
    </source>
</evidence>
<feature type="compositionally biased region" description="Polar residues" evidence="6">
    <location>
        <begin position="1462"/>
        <end position="1477"/>
    </location>
</feature>
<dbReference type="InterPro" id="IPR013083">
    <property type="entry name" value="Znf_RING/FYVE/PHD"/>
</dbReference>
<dbReference type="InterPro" id="IPR019786">
    <property type="entry name" value="Zinc_finger_PHD-type_CS"/>
</dbReference>
<dbReference type="Pfam" id="PF20826">
    <property type="entry name" value="PHD_5"/>
    <property type="match status" value="1"/>
</dbReference>
<proteinExistence type="predicted"/>
<dbReference type="SUPFAM" id="SSF82199">
    <property type="entry name" value="SET domain"/>
    <property type="match status" value="1"/>
</dbReference>
<accession>A0A6G0YSH5</accession>
<dbReference type="Proteomes" id="UP000478052">
    <property type="component" value="Unassembled WGS sequence"/>
</dbReference>
<keyword evidence="10" id="KW-1185">Reference proteome</keyword>
<reference evidence="9 10" key="1">
    <citation type="submission" date="2019-08" db="EMBL/GenBank/DDBJ databases">
        <title>Whole genome of Aphis craccivora.</title>
        <authorList>
            <person name="Voronova N.V."/>
            <person name="Shulinski R.S."/>
            <person name="Bandarenka Y.V."/>
            <person name="Zhorov D.G."/>
            <person name="Warner D."/>
        </authorList>
    </citation>
    <scope>NUCLEOTIDE SEQUENCE [LARGE SCALE GENOMIC DNA]</scope>
    <source>
        <strain evidence="9">180601</strain>
        <tissue evidence="9">Whole Body</tissue>
    </source>
</reference>
<dbReference type="GO" id="GO:0032259">
    <property type="term" value="P:methylation"/>
    <property type="evidence" value="ECO:0007669"/>
    <property type="project" value="UniProtKB-KW"/>
</dbReference>
<dbReference type="SUPFAM" id="SSF57903">
    <property type="entry name" value="FYVE/PHD zinc finger"/>
    <property type="match status" value="1"/>
</dbReference>
<evidence type="ECO:0000259" key="8">
    <source>
        <dbReference type="PROSITE" id="PS50280"/>
    </source>
</evidence>
<protein>
    <submittedName>
        <fullName evidence="9">Histone-lysine N-methyltransferase set-26</fullName>
    </submittedName>
</protein>
<dbReference type="CDD" id="cd10529">
    <property type="entry name" value="SET_SETD5-like"/>
    <property type="match status" value="1"/>
</dbReference>
<keyword evidence="1" id="KW-0479">Metal-binding</keyword>
<dbReference type="SMART" id="SM00249">
    <property type="entry name" value="PHD"/>
    <property type="match status" value="1"/>
</dbReference>
<feature type="compositionally biased region" description="Basic residues" evidence="6">
    <location>
        <begin position="794"/>
        <end position="817"/>
    </location>
</feature>
<evidence type="ECO:0000313" key="9">
    <source>
        <dbReference type="EMBL" id="KAF0760797.1"/>
    </source>
</evidence>
<keyword evidence="9" id="KW-0808">Transferase</keyword>
<feature type="compositionally biased region" description="Basic and acidic residues" evidence="6">
    <location>
        <begin position="1441"/>
        <end position="1459"/>
    </location>
</feature>
<dbReference type="InterPro" id="IPR001214">
    <property type="entry name" value="SET_dom"/>
</dbReference>
<comment type="caution">
    <text evidence="9">The sequence shown here is derived from an EMBL/GenBank/DDBJ whole genome shotgun (WGS) entry which is preliminary data.</text>
</comment>
<feature type="region of interest" description="Disordered" evidence="6">
    <location>
        <begin position="1361"/>
        <end position="1477"/>
    </location>
</feature>
<dbReference type="InterPro" id="IPR019787">
    <property type="entry name" value="Znf_PHD-finger"/>
</dbReference>
<feature type="compositionally biased region" description="Low complexity" evidence="6">
    <location>
        <begin position="769"/>
        <end position="784"/>
    </location>
</feature>
<feature type="region of interest" description="Disordered" evidence="6">
    <location>
        <begin position="1128"/>
        <end position="1165"/>
    </location>
</feature>
<feature type="region of interest" description="Disordered" evidence="6">
    <location>
        <begin position="754"/>
        <end position="888"/>
    </location>
</feature>
<dbReference type="GO" id="GO:0008170">
    <property type="term" value="F:N-methyltransferase activity"/>
    <property type="evidence" value="ECO:0007669"/>
    <property type="project" value="UniProtKB-ARBA"/>
</dbReference>
<dbReference type="GO" id="GO:0006325">
    <property type="term" value="P:chromatin organization"/>
    <property type="evidence" value="ECO:0007669"/>
    <property type="project" value="UniProtKB-KW"/>
</dbReference>
<feature type="compositionally biased region" description="Pro residues" evidence="6">
    <location>
        <begin position="821"/>
        <end position="838"/>
    </location>
</feature>
<feature type="region of interest" description="Disordered" evidence="6">
    <location>
        <begin position="1049"/>
        <end position="1107"/>
    </location>
</feature>
<dbReference type="Gene3D" id="2.170.270.10">
    <property type="entry name" value="SET domain"/>
    <property type="match status" value="1"/>
</dbReference>
<dbReference type="PROSITE" id="PS50016">
    <property type="entry name" value="ZF_PHD_2"/>
    <property type="match status" value="1"/>
</dbReference>
<dbReference type="PROSITE" id="PS50280">
    <property type="entry name" value="SET"/>
    <property type="match status" value="1"/>
</dbReference>
<dbReference type="SMART" id="SM00317">
    <property type="entry name" value="SET"/>
    <property type="match status" value="1"/>
</dbReference>
<dbReference type="CDD" id="cd15550">
    <property type="entry name" value="PHD_MLL5"/>
    <property type="match status" value="1"/>
</dbReference>
<dbReference type="Pfam" id="PF00856">
    <property type="entry name" value="SET"/>
    <property type="match status" value="1"/>
</dbReference>
<dbReference type="InterPro" id="IPR001965">
    <property type="entry name" value="Znf_PHD"/>
</dbReference>
<dbReference type="InterPro" id="IPR011011">
    <property type="entry name" value="Znf_FYVE_PHD"/>
</dbReference>
<feature type="compositionally biased region" description="Basic and acidic residues" evidence="6">
    <location>
        <begin position="857"/>
        <end position="867"/>
    </location>
</feature>
<feature type="region of interest" description="Disordered" evidence="6">
    <location>
        <begin position="155"/>
        <end position="180"/>
    </location>
</feature>
<dbReference type="GO" id="GO:0008270">
    <property type="term" value="F:zinc ion binding"/>
    <property type="evidence" value="ECO:0007669"/>
    <property type="project" value="UniProtKB-KW"/>
</dbReference>
<dbReference type="GO" id="GO:0070210">
    <property type="term" value="C:Rpd3L-Expanded complex"/>
    <property type="evidence" value="ECO:0007669"/>
    <property type="project" value="TreeGrafter"/>
</dbReference>
<feature type="compositionally biased region" description="Basic residues" evidence="6">
    <location>
        <begin position="468"/>
        <end position="483"/>
    </location>
</feature>
<dbReference type="PANTHER" id="PTHR46462">
    <property type="entry name" value="UPSET, ISOFORM A"/>
    <property type="match status" value="1"/>
</dbReference>
<dbReference type="GO" id="GO:0008276">
    <property type="term" value="F:protein methyltransferase activity"/>
    <property type="evidence" value="ECO:0007669"/>
    <property type="project" value="UniProtKB-ARBA"/>
</dbReference>
<feature type="region of interest" description="Disordered" evidence="6">
    <location>
        <begin position="301"/>
        <end position="337"/>
    </location>
</feature>
<dbReference type="GO" id="GO:0034967">
    <property type="term" value="C:Set3 complex"/>
    <property type="evidence" value="ECO:0007669"/>
    <property type="project" value="TreeGrafter"/>
</dbReference>
<dbReference type="InterPro" id="IPR046341">
    <property type="entry name" value="SET_dom_sf"/>
</dbReference>
<feature type="domain" description="PHD-type" evidence="7">
    <location>
        <begin position="344"/>
        <end position="392"/>
    </location>
</feature>
<dbReference type="OrthoDB" id="1928087at2759"/>
<sequence>MESDGNVRTPGSAAYFLVGSSRVPCGPAVSGQLTIPVGRPMSNQDVSGPSLIVQMTPSRSQAQDHHARATVVRTTNQPVTMHRFPLQLNHASANHILSPNQHFKQIPVYQRNPSSIQMESVRKNVFVSTQVASPQLPYSRVGLTPHMLMTYNMPPRNRHSNNQRPRVVPVNRPNPMLRRDHCPSDDELLEVTEHRPVYDAKNPAELIKVEHNYCFVPRVSPQRTNQINGLTSTINVTSGQSCIVSPTVSQIQPQSQYNVVNNNNNNNNNKVIQKSASIPNNVPISTSESLQSLQSLVKHEPQVQVESELSASDHDLDGQGEETDTAPEAVAEGKDSIKSEEPAVTRCICEMEHDDGFMISCDKCLVWQHVDCVLESRNNLPEEYLCERCSPRPFNKEAAAALQHMKLAKRIAMASASHLRHSSDSDLSSELDMPIKRSNIQNKRKKYKSRQKNTPKRKINGLPSSQLKQRRKSGPSTGPRKKGSMTPEKKALAEERKKMLIKRKEMLLEKKRLAAMDKKKKVNQEKKIIQKKKAIDYSSDDEPKVFKTDKLNKQHSKSNTEQPVDQLRNWIDKYEEAVTNHYSQELRARLSAIKPNGSVTSGELRTPVKIPISRTKMSLLPSGIKMLVSSSVLTNNQPIVEVRGKFTWTGSLAYKDPIPNRTDPYVFFYVVRFSTDCDIEVCVDCRTYGNDARFVRRSCKPNAELKHYIEKGSIHLYIVANKYIEKNTEITINHQAAVPFKRCNCGDPSTCTASISPTPHITTPPIPVVPKSSSSSPLIDPTVSNSSDDENKPQRNKRTRQQRNMKKPNKKIVKRTLPKVETPPPPPPPLPSLLPHPLTPVKSKEPNGPGRPKSPVKKVETSPEPDLKSNNNDNKLVKRMNEMSREERKMVAIMKAFERMEKKEARKQESRSHKDTDSFNNSSSHNLNRNRVRKSVVNNIIKDIIFSKYGDTADTIIYTPSKKTMWVSLVITIETLQEMINFKNGYINAQNQALGLIKIFTEKLEAIELNIIDALMLIDYLTASLTEMNKDDISMNNLVSSVITFSGLRKQRPSNKNSRSKSTRTNRPQRRAAAISSRSYNSSSDEDDNNNDDDDDEEEDRKGRLLSKKRVQNRCKFSVRFQHRPSALSSIPRSMLRRSPHSSLLNTPSKMDSEEASGSEGTPPAPLSNTCMLVAAAVGPLAPGFKFPNTKKDFVNSWVKSEGNSPTGSEDFKLGESGCAKKRWLQQAISEQDSVGISNGDQQVGPLKKRRMARESMSDCPSPTVPGSGHMNFADDDVIEDEEVEQASRNIASIDSKLAIFENKSIPLIDLQKSSNTVALVESFLGEFKPDDEGIAELVTQEKSNVKTMVEIKNEAVVDPQPTQETLTNKTIPINENKVSNEVTDQPDTTDVHSPVNKSNDTAKETIEESVMPIIKQPPSSPPPPPPPPPPPVKRKLSLSEYRRRKESQATVTKEKDVETGASDTRPSPSVSPNTTLAAYEEITQQVIAKSLELESKLALQSSPSLFETTISKEEPKQWENLNDRLRRQFGVNITEDLPKRHPRLSPPPEFIPTPIESSRYSYYHRSDEQLYSCAKEDLLLPSTAVHDNGPPKLFSPPSQAYFSTMFFRQPPPPPPPPPPPV</sequence>
<feature type="compositionally biased region" description="Acidic residues" evidence="6">
    <location>
        <begin position="1084"/>
        <end position="1099"/>
    </location>
</feature>
<gene>
    <name evidence="9" type="ORF">FWK35_00015109</name>
</gene>
<dbReference type="GO" id="GO:0008757">
    <property type="term" value="F:S-adenosylmethionine-dependent methyltransferase activity"/>
    <property type="evidence" value="ECO:0007669"/>
    <property type="project" value="UniProtKB-ARBA"/>
</dbReference>
<dbReference type="EMBL" id="VUJU01002574">
    <property type="protein sequence ID" value="KAF0760797.1"/>
    <property type="molecule type" value="Genomic_DNA"/>
</dbReference>
<keyword evidence="4" id="KW-0156">Chromatin regulator</keyword>
<feature type="domain" description="SET" evidence="8">
    <location>
        <begin position="608"/>
        <end position="735"/>
    </location>
</feature>
<name>A0A6G0YSH5_APHCR</name>